<dbReference type="GO" id="GO:0008061">
    <property type="term" value="F:chitin binding"/>
    <property type="evidence" value="ECO:0007669"/>
    <property type="project" value="UniProtKB-KW"/>
</dbReference>
<keyword evidence="1" id="KW-0147">Chitin-binding</keyword>
<evidence type="ECO:0000313" key="4">
    <source>
        <dbReference type="Proteomes" id="UP000838412"/>
    </source>
</evidence>
<feature type="transmembrane region" description="Helical" evidence="2">
    <location>
        <begin position="85"/>
        <end position="105"/>
    </location>
</feature>
<dbReference type="Proteomes" id="UP000838412">
    <property type="component" value="Chromosome 1"/>
</dbReference>
<keyword evidence="2" id="KW-0472">Membrane</keyword>
<dbReference type="Gene3D" id="3.30.60.10">
    <property type="entry name" value="Endochitinase-like"/>
    <property type="match status" value="1"/>
</dbReference>
<keyword evidence="2" id="KW-0812">Transmembrane</keyword>
<dbReference type="EMBL" id="OV696686">
    <property type="protein sequence ID" value="CAH1226675.1"/>
    <property type="molecule type" value="Genomic_DNA"/>
</dbReference>
<dbReference type="AlphaFoldDB" id="A0A8J9VXM4"/>
<accession>A0A8J9VXM4</accession>
<dbReference type="CDD" id="cd10909">
    <property type="entry name" value="ChtBD1_GH18_2"/>
    <property type="match status" value="1"/>
</dbReference>
<evidence type="ECO:0000313" key="3">
    <source>
        <dbReference type="EMBL" id="CAH1226675.1"/>
    </source>
</evidence>
<name>A0A8J9VXM4_BRALA</name>
<proteinExistence type="predicted"/>
<dbReference type="SUPFAM" id="SSF57016">
    <property type="entry name" value="Plant lectins/antimicrobial peptides"/>
    <property type="match status" value="1"/>
</dbReference>
<evidence type="ECO:0000256" key="2">
    <source>
        <dbReference type="SAM" id="Phobius"/>
    </source>
</evidence>
<organism evidence="3 4">
    <name type="scientific">Branchiostoma lanceolatum</name>
    <name type="common">Common lancelet</name>
    <name type="synonym">Amphioxus lanceolatum</name>
    <dbReference type="NCBI Taxonomy" id="7740"/>
    <lineage>
        <taxon>Eukaryota</taxon>
        <taxon>Metazoa</taxon>
        <taxon>Chordata</taxon>
        <taxon>Cephalochordata</taxon>
        <taxon>Leptocardii</taxon>
        <taxon>Amphioxiformes</taxon>
        <taxon>Branchiostomatidae</taxon>
        <taxon>Branchiostoma</taxon>
    </lineage>
</organism>
<reference evidence="3" key="1">
    <citation type="submission" date="2022-01" db="EMBL/GenBank/DDBJ databases">
        <authorList>
            <person name="Braso-Vives M."/>
        </authorList>
    </citation>
    <scope>NUCLEOTIDE SEQUENCE</scope>
</reference>
<protein>
    <submittedName>
        <fullName evidence="3">Hypp126 protein</fullName>
    </submittedName>
</protein>
<evidence type="ECO:0000256" key="1">
    <source>
        <dbReference type="ARBA" id="ARBA00022669"/>
    </source>
</evidence>
<dbReference type="InterPro" id="IPR036861">
    <property type="entry name" value="Endochitinase-like_sf"/>
</dbReference>
<gene>
    <name evidence="3" type="primary">Hypp126</name>
    <name evidence="3" type="ORF">BLAG_LOCUS331</name>
</gene>
<keyword evidence="2" id="KW-1133">Transmembrane helix</keyword>
<dbReference type="OrthoDB" id="10059218at2759"/>
<keyword evidence="4" id="KW-1185">Reference proteome</keyword>
<sequence>MENNPLNEVYDVSPLGIPFTRAARVLENGAGTPTALHVTLETTEQSETSTDDTATDYIPGVGMRSPGQSRVCTSARMKTVSRLSLVLNCCLLGVVIFLSVTVLHLKLSVSQPEEKTTGTLEVNVKNLHNQSDDMQATATSKIPVKKWRDSLQCGPRYPAEDGSPAECNPDSYHPCCSLHGWCDRTPEHCDCVGCIDYRKRRTP</sequence>